<dbReference type="RefSeq" id="WP_238231640.1">
    <property type="nucleotide sequence ID" value="NZ_BPRA01000008.1"/>
</dbReference>
<feature type="transmembrane region" description="Helical" evidence="1">
    <location>
        <begin position="16"/>
        <end position="38"/>
    </location>
</feature>
<feature type="transmembrane region" description="Helical" evidence="1">
    <location>
        <begin position="265"/>
        <end position="286"/>
    </location>
</feature>
<feature type="transmembrane region" description="Helical" evidence="1">
    <location>
        <begin position="457"/>
        <end position="476"/>
    </location>
</feature>
<reference evidence="2" key="2">
    <citation type="submission" date="2021-08" db="EMBL/GenBank/DDBJ databases">
        <authorList>
            <person name="Tani A."/>
            <person name="Ola A."/>
            <person name="Ogura Y."/>
            <person name="Katsura K."/>
            <person name="Hayashi T."/>
        </authorList>
    </citation>
    <scope>NUCLEOTIDE SEQUENCE</scope>
    <source>
        <strain evidence="2">DSM 23674</strain>
    </source>
</reference>
<comment type="caution">
    <text evidence="2">The sequence shown here is derived from an EMBL/GenBank/DDBJ whole genome shotgun (WGS) entry which is preliminary data.</text>
</comment>
<feature type="transmembrane region" description="Helical" evidence="1">
    <location>
        <begin position="366"/>
        <end position="383"/>
    </location>
</feature>
<reference evidence="2" key="1">
    <citation type="journal article" date="2021" name="Front. Microbiol.">
        <title>Comprehensive Comparative Genomics and Phenotyping of Methylobacterium Species.</title>
        <authorList>
            <person name="Alessa O."/>
            <person name="Ogura Y."/>
            <person name="Fujitani Y."/>
            <person name="Takami H."/>
            <person name="Hayashi T."/>
            <person name="Sahin N."/>
            <person name="Tani A."/>
        </authorList>
    </citation>
    <scope>NUCLEOTIDE SEQUENCE</scope>
    <source>
        <strain evidence="2">DSM 23674</strain>
    </source>
</reference>
<dbReference type="Proteomes" id="UP001055101">
    <property type="component" value="Unassembled WGS sequence"/>
</dbReference>
<keyword evidence="1" id="KW-1133">Transmembrane helix</keyword>
<feature type="transmembrane region" description="Helical" evidence="1">
    <location>
        <begin position="395"/>
        <end position="417"/>
    </location>
</feature>
<evidence type="ECO:0000313" key="2">
    <source>
        <dbReference type="EMBL" id="GJE55270.1"/>
    </source>
</evidence>
<protein>
    <recommendedName>
        <fullName evidence="4">DUF2142 domain-containing protein</fullName>
    </recommendedName>
</protein>
<evidence type="ECO:0008006" key="4">
    <source>
        <dbReference type="Google" id="ProtNLM"/>
    </source>
</evidence>
<evidence type="ECO:0000256" key="1">
    <source>
        <dbReference type="SAM" id="Phobius"/>
    </source>
</evidence>
<feature type="transmembrane region" description="Helical" evidence="1">
    <location>
        <begin position="177"/>
        <end position="193"/>
    </location>
</feature>
<evidence type="ECO:0000313" key="3">
    <source>
        <dbReference type="Proteomes" id="UP001055101"/>
    </source>
</evidence>
<sequence>MTPDRPALLAPTRSPLWMIALAAFGLPLGILLALLVPFGEVADESAHLLRAVALMDGQIVGHREAIPFSDGSTRTTAGVTIDPAWERLSRSRPITSAYSPAPMSLDDDAAGKPAFVPLYTIGTYCPVFYVPSAIGLLLGTALGLPDATAALIGRFANLAAYFLIGLAALALAQRGRILFFCILMLPMSLSLAASFNHDSLIIATTVLAAALLSRRSPRHAGPSRRSLGAAAALIALVLLAKPPYAPLAAMLLVPLPAGRDIGRFLLRRTALAALVVLPGVFWFGYANSVVATPVPRYAYEAGPLWNGARPATFDGTDTRAQAQVLLSQPIRLLTVPAKFLFTVKHMATLAMGAIGFFGWLDKPLPVALYWLWAAGFVVPFVALAGQGEAIRRADLALLAGSALLCVWLVILSQYLSWTNVGELAVYGPQGRYLLPILPMLALAVPRLREASLAGWRCIAVAAPILMAAVSLAAVPITTARMY</sequence>
<keyword evidence="1" id="KW-0812">Transmembrane</keyword>
<feature type="transmembrane region" description="Helical" evidence="1">
    <location>
        <begin position="199"/>
        <end position="215"/>
    </location>
</feature>
<dbReference type="Pfam" id="PF09913">
    <property type="entry name" value="DUF2142"/>
    <property type="match status" value="1"/>
</dbReference>
<accession>A0ABQ4TIQ3</accession>
<keyword evidence="3" id="KW-1185">Reference proteome</keyword>
<gene>
    <name evidence="2" type="ORF">EKPJFOCH_1760</name>
</gene>
<feature type="transmembrane region" description="Helical" evidence="1">
    <location>
        <begin position="227"/>
        <end position="245"/>
    </location>
</feature>
<organism evidence="2 3">
    <name type="scientific">Methylobacterium thuringiense</name>
    <dbReference type="NCBI Taxonomy" id="1003091"/>
    <lineage>
        <taxon>Bacteria</taxon>
        <taxon>Pseudomonadati</taxon>
        <taxon>Pseudomonadota</taxon>
        <taxon>Alphaproteobacteria</taxon>
        <taxon>Hyphomicrobiales</taxon>
        <taxon>Methylobacteriaceae</taxon>
        <taxon>Methylobacterium</taxon>
    </lineage>
</organism>
<name>A0ABQ4TIQ3_9HYPH</name>
<dbReference type="InterPro" id="IPR018674">
    <property type="entry name" value="DUF2142_membrane"/>
</dbReference>
<keyword evidence="1" id="KW-0472">Membrane</keyword>
<dbReference type="EMBL" id="BPRA01000008">
    <property type="protein sequence ID" value="GJE55270.1"/>
    <property type="molecule type" value="Genomic_DNA"/>
</dbReference>
<proteinExistence type="predicted"/>
<feature type="transmembrane region" description="Helical" evidence="1">
    <location>
        <begin position="151"/>
        <end position="170"/>
    </location>
</feature>
<feature type="transmembrane region" description="Helical" evidence="1">
    <location>
        <begin position="127"/>
        <end position="145"/>
    </location>
</feature>
<feature type="transmembrane region" description="Helical" evidence="1">
    <location>
        <begin position="339"/>
        <end position="360"/>
    </location>
</feature>